<evidence type="ECO:0000256" key="1">
    <source>
        <dbReference type="ARBA" id="ARBA00004167"/>
    </source>
</evidence>
<dbReference type="PANTHER" id="PTHR30168">
    <property type="entry name" value="PUTATIVE MEMBRANE PROTEIN YPFJ"/>
    <property type="match status" value="1"/>
</dbReference>
<dbReference type="Proteomes" id="UP001624684">
    <property type="component" value="Unassembled WGS sequence"/>
</dbReference>
<protein>
    <submittedName>
        <fullName evidence="6">Neutral zinc metallopeptidase</fullName>
    </submittedName>
</protein>
<evidence type="ECO:0000256" key="5">
    <source>
        <dbReference type="SAM" id="Phobius"/>
    </source>
</evidence>
<dbReference type="PANTHER" id="PTHR30168:SF0">
    <property type="entry name" value="INNER MEMBRANE PROTEIN"/>
    <property type="match status" value="1"/>
</dbReference>
<evidence type="ECO:0000256" key="3">
    <source>
        <dbReference type="ARBA" id="ARBA00022989"/>
    </source>
</evidence>
<dbReference type="Pfam" id="PF04228">
    <property type="entry name" value="Zn_peptidase"/>
    <property type="match status" value="1"/>
</dbReference>
<evidence type="ECO:0000313" key="7">
    <source>
        <dbReference type="Proteomes" id="UP001624684"/>
    </source>
</evidence>
<accession>A0ABW8U8C7</accession>
<sequence length="299" mass="33404">MQWRGRRQSSNIEDRRGGRATKVGGVSVFGLILALIVWKVFGISPETTLGITQNITQQHHTAQAPSHETVDQTESREFVATILADTEDVWAPIFQQLGGTYQAPKLVMFTDFVQSACGSANSASGPFYCPADQKIYLDTSFFKAMRTQMGITGERNHTQLNRQDQAADFAQAYVIAHEVGHHVQTLLGISSQVRQAQNKVSKIAANNLSVRMELQADCFAGLWARHNHERTQFLQKGDIEEALDAAEKIGDDYLQHKAHGHAVPDSFTHGTSQQRQYWFYRGFESGDINQCDTFTTNQP</sequence>
<evidence type="ECO:0000256" key="4">
    <source>
        <dbReference type="ARBA" id="ARBA00023136"/>
    </source>
</evidence>
<keyword evidence="4 5" id="KW-0472">Membrane</keyword>
<comment type="caution">
    <text evidence="6">The sequence shown here is derived from an EMBL/GenBank/DDBJ whole genome shotgun (WGS) entry which is preliminary data.</text>
</comment>
<dbReference type="RefSeq" id="WP_249098634.1">
    <property type="nucleotide sequence ID" value="NZ_JAMBAQ010000003.1"/>
</dbReference>
<evidence type="ECO:0000256" key="2">
    <source>
        <dbReference type="ARBA" id="ARBA00022692"/>
    </source>
</evidence>
<evidence type="ECO:0000313" key="6">
    <source>
        <dbReference type="EMBL" id="MFL1731520.1"/>
    </source>
</evidence>
<name>A0ABW8U8C7_9GAMM</name>
<reference evidence="6 7" key="1">
    <citation type="submission" date="2024-11" db="EMBL/GenBank/DDBJ databases">
        <title>First Report of Moraxella oculi in Brazil in an Infectious Bovine Keratoconjunctivitis Outbreak.</title>
        <authorList>
            <person name="Carvalho C.V."/>
            <person name="Domingues R."/>
            <person name="Coutinho C."/>
            <person name="Honorio N.T.B.S."/>
            <person name="Faza D.R.L.R."/>
            <person name="Carvalho W.A."/>
            <person name="Machado A.B.F."/>
            <person name="Martins M.F."/>
            <person name="Gaspar E.B."/>
        </authorList>
    </citation>
    <scope>NUCLEOTIDE SEQUENCE [LARGE SCALE GENOMIC DNA]</scope>
    <source>
        <strain evidence="6 7">2117LE</strain>
    </source>
</reference>
<feature type="transmembrane region" description="Helical" evidence="5">
    <location>
        <begin position="20"/>
        <end position="41"/>
    </location>
</feature>
<keyword evidence="2 5" id="KW-0812">Transmembrane</keyword>
<proteinExistence type="predicted"/>
<keyword evidence="7" id="KW-1185">Reference proteome</keyword>
<comment type="subcellular location">
    <subcellularLocation>
        <location evidence="1">Membrane</location>
        <topology evidence="1">Single-pass membrane protein</topology>
    </subcellularLocation>
</comment>
<keyword evidence="3 5" id="KW-1133">Transmembrane helix</keyword>
<dbReference type="EMBL" id="JBJJXE010000001">
    <property type="protein sequence ID" value="MFL1731520.1"/>
    <property type="molecule type" value="Genomic_DNA"/>
</dbReference>
<dbReference type="InterPro" id="IPR007343">
    <property type="entry name" value="Uncharacterised_pept_Zn_put"/>
</dbReference>
<organism evidence="6 7">
    <name type="scientific">Moraxella oculi</name>
    <dbReference type="NCBI Taxonomy" id="2940516"/>
    <lineage>
        <taxon>Bacteria</taxon>
        <taxon>Pseudomonadati</taxon>
        <taxon>Pseudomonadota</taxon>
        <taxon>Gammaproteobacteria</taxon>
        <taxon>Moraxellales</taxon>
        <taxon>Moraxellaceae</taxon>
        <taxon>Moraxella</taxon>
    </lineage>
</organism>
<gene>
    <name evidence="6" type="ORF">ACJHVH_00670</name>
</gene>